<evidence type="ECO:0000313" key="1">
    <source>
        <dbReference type="EMBL" id="KXX88334.1"/>
    </source>
</evidence>
<dbReference type="InterPro" id="IPR031834">
    <property type="entry name" value="RnlB/LsoB_antitoxin"/>
</dbReference>
<dbReference type="EMBL" id="LOMT01000131">
    <property type="protein sequence ID" value="KXX88334.1"/>
    <property type="molecule type" value="Genomic_DNA"/>
</dbReference>
<accession>A0A150AXE3</accession>
<comment type="caution">
    <text evidence="1">The sequence shown here is derived from an EMBL/GenBank/DDBJ whole genome shotgun (WGS) entry which is preliminary data.</text>
</comment>
<organism evidence="1 2">
    <name type="scientific">Bacillus cereus</name>
    <dbReference type="NCBI Taxonomy" id="1396"/>
    <lineage>
        <taxon>Bacteria</taxon>
        <taxon>Bacillati</taxon>
        <taxon>Bacillota</taxon>
        <taxon>Bacilli</taxon>
        <taxon>Bacillales</taxon>
        <taxon>Bacillaceae</taxon>
        <taxon>Bacillus</taxon>
        <taxon>Bacillus cereus group</taxon>
    </lineage>
</organism>
<gene>
    <name evidence="1" type="ORF">AT274_09625</name>
</gene>
<name>A0A150AXE3_BACCE</name>
<dbReference type="AlphaFoldDB" id="A0A150AXE3"/>
<proteinExistence type="predicted"/>
<protein>
    <submittedName>
        <fullName evidence="1">Uncharacterized protein</fullName>
    </submittedName>
</protein>
<sequence length="120" mass="13802">MKNIIVEYLNDSSYFALLTTLNSNSPVDLIKEYEHENEFICSGKIIVDTILYSGNNDDRFIEISCKDGRIDFCTLNHVQIERKNNLRVTANNILRKYPNIINNSILNNAQKQLLLHGISI</sequence>
<reference evidence="1 2" key="1">
    <citation type="submission" date="2015-12" db="EMBL/GenBank/DDBJ databases">
        <title>Bacillus cereus Group isolate.</title>
        <authorList>
            <person name="Kovac J."/>
        </authorList>
    </citation>
    <scope>NUCLEOTIDE SEQUENCE [LARGE SCALE GENOMIC DNA]</scope>
    <source>
        <strain evidence="1 2">FSL W8-0275</strain>
    </source>
</reference>
<dbReference type="RefSeq" id="WP_061654155.1">
    <property type="nucleotide sequence ID" value="NZ_LOMT01000131.1"/>
</dbReference>
<dbReference type="Pfam" id="PF15933">
    <property type="entry name" value="RnlB_antitoxin"/>
    <property type="match status" value="1"/>
</dbReference>
<evidence type="ECO:0000313" key="2">
    <source>
        <dbReference type="Proteomes" id="UP000075591"/>
    </source>
</evidence>
<dbReference type="Proteomes" id="UP000075591">
    <property type="component" value="Unassembled WGS sequence"/>
</dbReference>